<evidence type="ECO:0000256" key="2">
    <source>
        <dbReference type="ARBA" id="ARBA00022485"/>
    </source>
</evidence>
<dbReference type="AlphaFoldDB" id="A0A1G1KQY1"/>
<keyword evidence="6" id="KW-0411">Iron-sulfur</keyword>
<evidence type="ECO:0000256" key="6">
    <source>
        <dbReference type="ARBA" id="ARBA00023014"/>
    </source>
</evidence>
<dbReference type="SFLD" id="SFLDG01083">
    <property type="entry name" value="Uncharacterised_Radical_SAM_Su"/>
    <property type="match status" value="1"/>
</dbReference>
<evidence type="ECO:0000313" key="8">
    <source>
        <dbReference type="EMBL" id="OGW95258.1"/>
    </source>
</evidence>
<dbReference type="CDD" id="cd01335">
    <property type="entry name" value="Radical_SAM"/>
    <property type="match status" value="1"/>
</dbReference>
<evidence type="ECO:0000256" key="3">
    <source>
        <dbReference type="ARBA" id="ARBA00022691"/>
    </source>
</evidence>
<comment type="caution">
    <text evidence="8">The sequence shown here is derived from an EMBL/GenBank/DDBJ whole genome shotgun (WGS) entry which is preliminary data.</text>
</comment>
<organism evidence="8 9">
    <name type="scientific">Candidatus Danuiimicrobium aquiferis</name>
    <dbReference type="NCBI Taxonomy" id="1801832"/>
    <lineage>
        <taxon>Bacteria</taxon>
        <taxon>Pseudomonadati</taxon>
        <taxon>Candidatus Omnitrophota</taxon>
        <taxon>Candidatus Danuiimicrobium</taxon>
    </lineage>
</organism>
<keyword evidence="4" id="KW-0479">Metal-binding</keyword>
<dbReference type="InterPro" id="IPR013785">
    <property type="entry name" value="Aldolase_TIM"/>
</dbReference>
<evidence type="ECO:0000256" key="1">
    <source>
        <dbReference type="ARBA" id="ARBA00001966"/>
    </source>
</evidence>
<dbReference type="SFLD" id="SFLDS00029">
    <property type="entry name" value="Radical_SAM"/>
    <property type="match status" value="1"/>
</dbReference>
<dbReference type="Pfam" id="PF04055">
    <property type="entry name" value="Radical_SAM"/>
    <property type="match status" value="1"/>
</dbReference>
<dbReference type="InterPro" id="IPR058240">
    <property type="entry name" value="rSAM_sf"/>
</dbReference>
<dbReference type="PROSITE" id="PS51918">
    <property type="entry name" value="RADICAL_SAM"/>
    <property type="match status" value="1"/>
</dbReference>
<evidence type="ECO:0000259" key="7">
    <source>
        <dbReference type="PROSITE" id="PS51918"/>
    </source>
</evidence>
<keyword evidence="3" id="KW-0949">S-adenosyl-L-methionine</keyword>
<keyword evidence="2" id="KW-0004">4Fe-4S</keyword>
<dbReference type="SUPFAM" id="SSF102114">
    <property type="entry name" value="Radical SAM enzymes"/>
    <property type="match status" value="1"/>
</dbReference>
<evidence type="ECO:0000256" key="5">
    <source>
        <dbReference type="ARBA" id="ARBA00023004"/>
    </source>
</evidence>
<dbReference type="GO" id="GO:0003824">
    <property type="term" value="F:catalytic activity"/>
    <property type="evidence" value="ECO:0007669"/>
    <property type="project" value="InterPro"/>
</dbReference>
<comment type="cofactor">
    <cofactor evidence="1">
        <name>[4Fe-4S] cluster</name>
        <dbReference type="ChEBI" id="CHEBI:49883"/>
    </cofactor>
</comment>
<protein>
    <recommendedName>
        <fullName evidence="7">Radical SAM core domain-containing protein</fullName>
    </recommendedName>
</protein>
<gene>
    <name evidence="8" type="ORF">A3G33_04840</name>
</gene>
<reference evidence="8 9" key="1">
    <citation type="journal article" date="2016" name="Nat. Commun.">
        <title>Thousands of microbial genomes shed light on interconnected biogeochemical processes in an aquifer system.</title>
        <authorList>
            <person name="Anantharaman K."/>
            <person name="Brown C.T."/>
            <person name="Hug L.A."/>
            <person name="Sharon I."/>
            <person name="Castelle C.J."/>
            <person name="Probst A.J."/>
            <person name="Thomas B.C."/>
            <person name="Singh A."/>
            <person name="Wilkins M.J."/>
            <person name="Karaoz U."/>
            <person name="Brodie E.L."/>
            <person name="Williams K.H."/>
            <person name="Hubbard S.S."/>
            <person name="Banfield J.F."/>
        </authorList>
    </citation>
    <scope>NUCLEOTIDE SEQUENCE [LARGE SCALE GENOMIC DNA]</scope>
</reference>
<name>A0A1G1KQY1_9BACT</name>
<proteinExistence type="predicted"/>
<dbReference type="PANTHER" id="PTHR43787:SF11">
    <property type="entry name" value="UPF0026 PROTEIN SLR1464"/>
    <property type="match status" value="1"/>
</dbReference>
<evidence type="ECO:0000313" key="9">
    <source>
        <dbReference type="Proteomes" id="UP000178187"/>
    </source>
</evidence>
<dbReference type="InterPro" id="IPR007197">
    <property type="entry name" value="rSAM"/>
</dbReference>
<dbReference type="Proteomes" id="UP000178187">
    <property type="component" value="Unassembled WGS sequence"/>
</dbReference>
<dbReference type="PANTHER" id="PTHR43787">
    <property type="entry name" value="FEMO COFACTOR BIOSYNTHESIS PROTEIN NIFB-RELATED"/>
    <property type="match status" value="1"/>
</dbReference>
<sequence>MAEKKYQYIYGPVSSWRLGVSLGIDPISQKDKICTFDCPYCQLGKTEKFSAERKIFVPTKAILEEIKSVPPSGIDYITFSGSGEPTLAKNLGDLIRGIQKFRNEKIAVITNSSLIGRTDVQEDLMLADLILAKLDACSHDVFRAISQPMQGIRFNQLVKDIKEFRLKFKQRFALQIMFAPVNQKYTQEIAQLAREINPHEIQINTPLRPCGVRPLSEDEIRDIVNCFRKICGDRMMIANVYEASRKETLPLDSEDTIRRRGDQQ</sequence>
<dbReference type="Gene3D" id="3.20.20.70">
    <property type="entry name" value="Aldolase class I"/>
    <property type="match status" value="1"/>
</dbReference>
<dbReference type="GO" id="GO:0051539">
    <property type="term" value="F:4 iron, 4 sulfur cluster binding"/>
    <property type="evidence" value="ECO:0007669"/>
    <property type="project" value="UniProtKB-KW"/>
</dbReference>
<dbReference type="InterPro" id="IPR040084">
    <property type="entry name" value="GTPase_Obg"/>
</dbReference>
<dbReference type="EMBL" id="MHFR01000068">
    <property type="protein sequence ID" value="OGW95258.1"/>
    <property type="molecule type" value="Genomic_DNA"/>
</dbReference>
<keyword evidence="5" id="KW-0408">Iron</keyword>
<accession>A0A1G1KQY1</accession>
<evidence type="ECO:0000256" key="4">
    <source>
        <dbReference type="ARBA" id="ARBA00022723"/>
    </source>
</evidence>
<dbReference type="GO" id="GO:0046872">
    <property type="term" value="F:metal ion binding"/>
    <property type="evidence" value="ECO:0007669"/>
    <property type="project" value="UniProtKB-KW"/>
</dbReference>
<feature type="domain" description="Radical SAM core" evidence="7">
    <location>
        <begin position="17"/>
        <end position="247"/>
    </location>
</feature>